<evidence type="ECO:0000313" key="2">
    <source>
        <dbReference type="Proteomes" id="UP000030321"/>
    </source>
</evidence>
<proteinExistence type="predicted"/>
<gene>
    <name evidence="1" type="ORF">N44_00831</name>
</gene>
<evidence type="ECO:0000313" key="1">
    <source>
        <dbReference type="EMBL" id="GAL92273.1"/>
    </source>
</evidence>
<accession>A0A0A1VS52</accession>
<comment type="caution">
    <text evidence="1">The sequence shown here is derived from an EMBL/GenBank/DDBJ whole genome shotgun (WGS) entry which is preliminary data.</text>
</comment>
<sequence>MVTDARDTDLKIFSQPNKAIFWALLPITRKKWLKGWQQN</sequence>
<dbReference type="AlphaFoldDB" id="A0A0A1VS52"/>
<dbReference type="Proteomes" id="UP000030321">
    <property type="component" value="Unassembled WGS sequence"/>
</dbReference>
<reference evidence="2" key="1">
    <citation type="journal article" date="2015" name="Genome">
        <title>Whole Genome Sequence of the Non-Microcystin-Producing Microcystis aeruginosa Strain NIES-44.</title>
        <authorList>
            <person name="Okano K."/>
            <person name="Miyata N."/>
            <person name="Ozaki Y."/>
        </authorList>
    </citation>
    <scope>NUCLEOTIDE SEQUENCE [LARGE SCALE GENOMIC DNA]</scope>
    <source>
        <strain evidence="2">NIES-44</strain>
    </source>
</reference>
<protein>
    <submittedName>
        <fullName evidence="1">Uncharacterized protein</fullName>
    </submittedName>
</protein>
<name>A0A0A1VS52_MICAE</name>
<dbReference type="EMBL" id="BBPA01000020">
    <property type="protein sequence ID" value="GAL92273.1"/>
    <property type="molecule type" value="Genomic_DNA"/>
</dbReference>
<organism evidence="1 2">
    <name type="scientific">Microcystis aeruginosa NIES-44</name>
    <dbReference type="NCBI Taxonomy" id="449439"/>
    <lineage>
        <taxon>Bacteria</taxon>
        <taxon>Bacillati</taxon>
        <taxon>Cyanobacteriota</taxon>
        <taxon>Cyanophyceae</taxon>
        <taxon>Oscillatoriophycideae</taxon>
        <taxon>Chroococcales</taxon>
        <taxon>Microcystaceae</taxon>
        <taxon>Microcystis</taxon>
    </lineage>
</organism>